<dbReference type="EMBL" id="FXAT01000013">
    <property type="protein sequence ID" value="SMG59567.1"/>
    <property type="molecule type" value="Genomic_DNA"/>
</dbReference>
<evidence type="ECO:0000259" key="1">
    <source>
        <dbReference type="PROSITE" id="PS51831"/>
    </source>
</evidence>
<gene>
    <name evidence="2" type="ORF">SAMN06265784_113121</name>
</gene>
<dbReference type="STRING" id="1515439.SAMN06265784_113121"/>
<dbReference type="PROSITE" id="PS51831">
    <property type="entry name" value="HD"/>
    <property type="match status" value="1"/>
</dbReference>
<dbReference type="InterPro" id="IPR003607">
    <property type="entry name" value="HD/PDEase_dom"/>
</dbReference>
<dbReference type="SUPFAM" id="SSF109604">
    <property type="entry name" value="HD-domain/PDEase-like"/>
    <property type="match status" value="1"/>
</dbReference>
<dbReference type="PANTHER" id="PTHR33594">
    <property type="entry name" value="SUPERFAMILY HYDROLASE, PUTATIVE (AFU_ORTHOLOGUE AFUA_1G03035)-RELATED"/>
    <property type="match status" value="1"/>
</dbReference>
<reference evidence="3" key="1">
    <citation type="submission" date="2017-04" db="EMBL/GenBank/DDBJ databases">
        <authorList>
            <person name="Varghese N."/>
            <person name="Submissions S."/>
        </authorList>
    </citation>
    <scope>NUCLEOTIDE SEQUENCE [LARGE SCALE GENOMIC DNA]</scope>
    <source>
        <strain evidence="3">LMG 29540</strain>
    </source>
</reference>
<sequence length="315" mass="34935">MLYLGESGVTGLIGRYRCQESTSRAARKVLYAFVNSSPSIRAVSLIRIKSLHLAARLPSLMSDRYALCELATCRSQQTTPSLMKSHPNETSAVEHFARSFAPHEQLVESLLQTRAFDHFGTDGSHDIGHIVRVWNLVSRIAEHEPVVDKELLAAATLLHDCVNIEKNDPRRSQASVLSAELASELLLQIGWTPMRIAATAHAIQSHSFSAGIEPQTLEAFILRDADRLDALGAIGIARTFYVAGRLGRSLYCAKDPLARDRELNDNVFALDHFRTKLLMLGDGLRTQTARQIAAERLELMRRFVSDFTSEASPSL</sequence>
<dbReference type="SMART" id="SM00471">
    <property type="entry name" value="HDc"/>
    <property type="match status" value="1"/>
</dbReference>
<protein>
    <submittedName>
        <fullName evidence="2">HD superfamily phosphodieaserase, includes HD domain of RNase Y</fullName>
    </submittedName>
</protein>
<dbReference type="Pfam" id="PF01966">
    <property type="entry name" value="HD"/>
    <property type="match status" value="1"/>
</dbReference>
<name>A0A1X7M1H2_9BURK</name>
<dbReference type="Proteomes" id="UP000193228">
    <property type="component" value="Unassembled WGS sequence"/>
</dbReference>
<dbReference type="AlphaFoldDB" id="A0A1X7M1H2"/>
<dbReference type="PANTHER" id="PTHR33594:SF1">
    <property type="entry name" value="HD_PDEASE DOMAIN-CONTAINING PROTEIN"/>
    <property type="match status" value="1"/>
</dbReference>
<evidence type="ECO:0000313" key="3">
    <source>
        <dbReference type="Proteomes" id="UP000193228"/>
    </source>
</evidence>
<keyword evidence="3" id="KW-1185">Reference proteome</keyword>
<dbReference type="CDD" id="cd00077">
    <property type="entry name" value="HDc"/>
    <property type="match status" value="1"/>
</dbReference>
<feature type="domain" description="HD" evidence="1">
    <location>
        <begin position="126"/>
        <end position="231"/>
    </location>
</feature>
<evidence type="ECO:0000313" key="2">
    <source>
        <dbReference type="EMBL" id="SMG59567.1"/>
    </source>
</evidence>
<dbReference type="Gene3D" id="1.10.3210.50">
    <property type="match status" value="1"/>
</dbReference>
<dbReference type="InterPro" id="IPR006674">
    <property type="entry name" value="HD_domain"/>
</dbReference>
<accession>A0A1X7M1H2</accession>
<proteinExistence type="predicted"/>
<organism evidence="2 3">
    <name type="scientific">Paraburkholderia susongensis</name>
    <dbReference type="NCBI Taxonomy" id="1515439"/>
    <lineage>
        <taxon>Bacteria</taxon>
        <taxon>Pseudomonadati</taxon>
        <taxon>Pseudomonadota</taxon>
        <taxon>Betaproteobacteria</taxon>
        <taxon>Burkholderiales</taxon>
        <taxon>Burkholderiaceae</taxon>
        <taxon>Paraburkholderia</taxon>
    </lineage>
</organism>